<protein>
    <submittedName>
        <fullName evidence="1">Uncharacterized protein</fullName>
    </submittedName>
</protein>
<dbReference type="RefSeq" id="WP_343887964.1">
    <property type="nucleotide sequence ID" value="NZ_BAAAEH010000005.1"/>
</dbReference>
<evidence type="ECO:0000313" key="1">
    <source>
        <dbReference type="EMBL" id="MEN2788343.1"/>
    </source>
</evidence>
<reference evidence="1 2" key="1">
    <citation type="submission" date="2024-05" db="EMBL/GenBank/DDBJ databases">
        <authorList>
            <person name="Liu Q."/>
            <person name="Xin Y.-H."/>
        </authorList>
    </citation>
    <scope>NUCLEOTIDE SEQUENCE [LARGE SCALE GENOMIC DNA]</scope>
    <source>
        <strain evidence="1 2">CGMCC 1.10181</strain>
    </source>
</reference>
<comment type="caution">
    <text evidence="1">The sequence shown here is derived from an EMBL/GenBank/DDBJ whole genome shotgun (WGS) entry which is preliminary data.</text>
</comment>
<keyword evidence="2" id="KW-1185">Reference proteome</keyword>
<gene>
    <name evidence="1" type="ORF">ABC974_01790</name>
</gene>
<proteinExistence type="predicted"/>
<organism evidence="1 2">
    <name type="scientific">Sphingomonas oligophenolica</name>
    <dbReference type="NCBI Taxonomy" id="301154"/>
    <lineage>
        <taxon>Bacteria</taxon>
        <taxon>Pseudomonadati</taxon>
        <taxon>Pseudomonadota</taxon>
        <taxon>Alphaproteobacteria</taxon>
        <taxon>Sphingomonadales</taxon>
        <taxon>Sphingomonadaceae</taxon>
        <taxon>Sphingomonas</taxon>
    </lineage>
</organism>
<sequence>MTKLSKKRPISAEARVLGDRAFAAITAIEGIALSLESQRRFASMRSRNLTPQEQRAEIIRAYADAKRPR</sequence>
<dbReference type="EMBL" id="JBDIME010000001">
    <property type="protein sequence ID" value="MEN2788343.1"/>
    <property type="molecule type" value="Genomic_DNA"/>
</dbReference>
<accession>A0ABU9XXV9</accession>
<name>A0ABU9XXV9_9SPHN</name>
<evidence type="ECO:0000313" key="2">
    <source>
        <dbReference type="Proteomes" id="UP001419910"/>
    </source>
</evidence>
<dbReference type="Proteomes" id="UP001419910">
    <property type="component" value="Unassembled WGS sequence"/>
</dbReference>